<dbReference type="Proteomes" id="UP000285310">
    <property type="component" value="Unassembled WGS sequence"/>
</dbReference>
<dbReference type="InterPro" id="IPR002036">
    <property type="entry name" value="YbeY"/>
</dbReference>
<evidence type="ECO:0000256" key="3">
    <source>
        <dbReference type="ARBA" id="ARBA00022722"/>
    </source>
</evidence>
<dbReference type="EC" id="3.1.-.-" evidence="8"/>
<dbReference type="GO" id="GO:0004521">
    <property type="term" value="F:RNA endonuclease activity"/>
    <property type="evidence" value="ECO:0007669"/>
    <property type="project" value="UniProtKB-UniRule"/>
</dbReference>
<dbReference type="NCBIfam" id="TIGR00043">
    <property type="entry name" value="rRNA maturation RNase YbeY"/>
    <property type="match status" value="1"/>
</dbReference>
<evidence type="ECO:0000256" key="4">
    <source>
        <dbReference type="ARBA" id="ARBA00022723"/>
    </source>
</evidence>
<keyword evidence="10" id="KW-1185">Reference proteome</keyword>
<dbReference type="GO" id="GO:0006364">
    <property type="term" value="P:rRNA processing"/>
    <property type="evidence" value="ECO:0007669"/>
    <property type="project" value="UniProtKB-UniRule"/>
</dbReference>
<comment type="cofactor">
    <cofactor evidence="8">
        <name>Zn(2+)</name>
        <dbReference type="ChEBI" id="CHEBI:29105"/>
    </cofactor>
    <text evidence="8">Binds 1 zinc ion.</text>
</comment>
<keyword evidence="6 8" id="KW-0378">Hydrolase</keyword>
<organism evidence="9 10">
    <name type="scientific">Salinisphaera japonica YTM-1</name>
    <dbReference type="NCBI Taxonomy" id="1209778"/>
    <lineage>
        <taxon>Bacteria</taxon>
        <taxon>Pseudomonadati</taxon>
        <taxon>Pseudomonadota</taxon>
        <taxon>Gammaproteobacteria</taxon>
        <taxon>Salinisphaerales</taxon>
        <taxon>Salinisphaeraceae</taxon>
        <taxon>Salinisphaera</taxon>
    </lineage>
</organism>
<evidence type="ECO:0000256" key="2">
    <source>
        <dbReference type="ARBA" id="ARBA00022517"/>
    </source>
</evidence>
<keyword evidence="8" id="KW-0698">rRNA processing</keyword>
<dbReference type="GO" id="GO:0004222">
    <property type="term" value="F:metalloendopeptidase activity"/>
    <property type="evidence" value="ECO:0007669"/>
    <property type="project" value="InterPro"/>
</dbReference>
<dbReference type="FunCoup" id="A0A423PR18">
    <property type="interactions" value="235"/>
</dbReference>
<comment type="similarity">
    <text evidence="1 8">Belongs to the endoribonuclease YbeY family.</text>
</comment>
<comment type="caution">
    <text evidence="9">The sequence shown here is derived from an EMBL/GenBank/DDBJ whole genome shotgun (WGS) entry which is preliminary data.</text>
</comment>
<evidence type="ECO:0000313" key="10">
    <source>
        <dbReference type="Proteomes" id="UP000285310"/>
    </source>
</evidence>
<dbReference type="Gene3D" id="3.40.390.30">
    <property type="entry name" value="Metalloproteases ('zincins'), catalytic domain"/>
    <property type="match status" value="1"/>
</dbReference>
<keyword evidence="7 8" id="KW-0862">Zinc</keyword>
<dbReference type="RefSeq" id="WP_245963268.1">
    <property type="nucleotide sequence ID" value="NZ_AYKG01000023.1"/>
</dbReference>
<evidence type="ECO:0000313" key="9">
    <source>
        <dbReference type="EMBL" id="ROO28065.1"/>
    </source>
</evidence>
<evidence type="ECO:0000256" key="6">
    <source>
        <dbReference type="ARBA" id="ARBA00022801"/>
    </source>
</evidence>
<keyword evidence="5 8" id="KW-0255">Endonuclease</keyword>
<dbReference type="EMBL" id="AYKG01000023">
    <property type="protein sequence ID" value="ROO28065.1"/>
    <property type="molecule type" value="Genomic_DNA"/>
</dbReference>
<reference evidence="9 10" key="1">
    <citation type="submission" date="2013-10" db="EMBL/GenBank/DDBJ databases">
        <title>Salinisphaera japonica YTM-1 Genome Sequencing.</title>
        <authorList>
            <person name="Lai Q."/>
            <person name="Li C."/>
            <person name="Shao Z."/>
        </authorList>
    </citation>
    <scope>NUCLEOTIDE SEQUENCE [LARGE SCALE GENOMIC DNA]</scope>
    <source>
        <strain evidence="9 10">YTM-1</strain>
    </source>
</reference>
<sequence>MIEVDTTGEAAGFAGIQAVDIEAVVAAVLDTQGIDHADDEVSLAVRLVDRDESAALNAAWRDKPHATNVLSFPADVALPGFRALGDLVICMPVVADEAATQGKSLAAHFTHMIVHGSFHLLGHDHIDDDEAKIMEAAERRVMAGLGHRDPYALPNEA</sequence>
<evidence type="ECO:0000256" key="5">
    <source>
        <dbReference type="ARBA" id="ARBA00022759"/>
    </source>
</evidence>
<evidence type="ECO:0000256" key="7">
    <source>
        <dbReference type="ARBA" id="ARBA00022833"/>
    </source>
</evidence>
<dbReference type="PANTHER" id="PTHR46986">
    <property type="entry name" value="ENDORIBONUCLEASE YBEY, CHLOROPLASTIC"/>
    <property type="match status" value="1"/>
</dbReference>
<proteinExistence type="inferred from homology"/>
<evidence type="ECO:0000256" key="8">
    <source>
        <dbReference type="HAMAP-Rule" id="MF_00009"/>
    </source>
</evidence>
<keyword evidence="4 8" id="KW-0479">Metal-binding</keyword>
<dbReference type="Pfam" id="PF02130">
    <property type="entry name" value="YbeY"/>
    <property type="match status" value="1"/>
</dbReference>
<comment type="function">
    <text evidence="8">Single strand-specific metallo-endoribonuclease involved in late-stage 70S ribosome quality control and in maturation of the 3' terminus of the 16S rRNA.</text>
</comment>
<dbReference type="GO" id="GO:0005737">
    <property type="term" value="C:cytoplasm"/>
    <property type="evidence" value="ECO:0007669"/>
    <property type="project" value="UniProtKB-SubCell"/>
</dbReference>
<dbReference type="AlphaFoldDB" id="A0A423PR18"/>
<feature type="binding site" evidence="8">
    <location>
        <position position="119"/>
    </location>
    <ligand>
        <name>Zn(2+)</name>
        <dbReference type="ChEBI" id="CHEBI:29105"/>
        <note>catalytic</note>
    </ligand>
</feature>
<feature type="binding site" evidence="8">
    <location>
        <position position="115"/>
    </location>
    <ligand>
        <name>Zn(2+)</name>
        <dbReference type="ChEBI" id="CHEBI:29105"/>
        <note>catalytic</note>
    </ligand>
</feature>
<name>A0A423PR18_9GAMM</name>
<accession>A0A423PR18</accession>
<keyword evidence="8" id="KW-0963">Cytoplasm</keyword>
<evidence type="ECO:0000256" key="1">
    <source>
        <dbReference type="ARBA" id="ARBA00010875"/>
    </source>
</evidence>
<dbReference type="GO" id="GO:0008270">
    <property type="term" value="F:zinc ion binding"/>
    <property type="evidence" value="ECO:0007669"/>
    <property type="project" value="UniProtKB-UniRule"/>
</dbReference>
<dbReference type="InParanoid" id="A0A423PR18"/>
<keyword evidence="3 8" id="KW-0540">Nuclease</keyword>
<dbReference type="InterPro" id="IPR023091">
    <property type="entry name" value="MetalPrtase_cat_dom_sf_prd"/>
</dbReference>
<feature type="binding site" evidence="8">
    <location>
        <position position="125"/>
    </location>
    <ligand>
        <name>Zn(2+)</name>
        <dbReference type="ChEBI" id="CHEBI:29105"/>
        <note>catalytic</note>
    </ligand>
</feature>
<comment type="subcellular location">
    <subcellularLocation>
        <location evidence="8">Cytoplasm</location>
    </subcellularLocation>
</comment>
<protein>
    <recommendedName>
        <fullName evidence="8">Endoribonuclease YbeY</fullName>
        <ecNumber evidence="8">3.1.-.-</ecNumber>
    </recommendedName>
</protein>
<dbReference type="HAMAP" id="MF_00009">
    <property type="entry name" value="Endoribonucl_YbeY"/>
    <property type="match status" value="1"/>
</dbReference>
<dbReference type="PANTHER" id="PTHR46986:SF1">
    <property type="entry name" value="ENDORIBONUCLEASE YBEY, CHLOROPLASTIC"/>
    <property type="match status" value="1"/>
</dbReference>
<keyword evidence="2 8" id="KW-0690">Ribosome biogenesis</keyword>
<dbReference type="SUPFAM" id="SSF55486">
    <property type="entry name" value="Metalloproteases ('zincins'), catalytic domain"/>
    <property type="match status" value="1"/>
</dbReference>
<gene>
    <name evidence="8" type="primary">ybeY</name>
    <name evidence="9" type="ORF">SAJA_08285</name>
</gene>